<name>A0A2U2BD40_9BACT</name>
<feature type="transmembrane region" description="Helical" evidence="7">
    <location>
        <begin position="96"/>
        <end position="116"/>
    </location>
</feature>
<keyword evidence="10" id="KW-1185">Reference proteome</keyword>
<comment type="subcellular location">
    <subcellularLocation>
        <location evidence="1">Cell membrane</location>
        <topology evidence="1">Multi-pass membrane protein</topology>
    </subcellularLocation>
    <subcellularLocation>
        <location evidence="6">Membrane</location>
        <topology evidence="6">Multi-pass membrane protein</topology>
    </subcellularLocation>
</comment>
<dbReference type="GO" id="GO:0015031">
    <property type="term" value="P:protein transport"/>
    <property type="evidence" value="ECO:0007669"/>
    <property type="project" value="UniProtKB-KW"/>
</dbReference>
<feature type="domain" description="MotA/TolQ/ExbB proton channel" evidence="8">
    <location>
        <begin position="52"/>
        <end position="122"/>
    </location>
</feature>
<reference evidence="9 10" key="1">
    <citation type="submission" date="2018-05" db="EMBL/GenBank/DDBJ databases">
        <title>Marinilabilia rubrum sp. nov., isolated from saltern sediment.</title>
        <authorList>
            <person name="Zhang R."/>
        </authorList>
    </citation>
    <scope>NUCLEOTIDE SEQUENCE [LARGE SCALE GENOMIC DNA]</scope>
    <source>
        <strain evidence="9 10">WTE16</strain>
    </source>
</reference>
<evidence type="ECO:0000256" key="5">
    <source>
        <dbReference type="ARBA" id="ARBA00023136"/>
    </source>
</evidence>
<feature type="transmembrane region" description="Helical" evidence="7">
    <location>
        <begin position="12"/>
        <end position="33"/>
    </location>
</feature>
<comment type="similarity">
    <text evidence="6">Belongs to the exbB/tolQ family.</text>
</comment>
<comment type="caution">
    <text evidence="9">The sequence shown here is derived from an EMBL/GenBank/DDBJ whole genome shotgun (WGS) entry which is preliminary data.</text>
</comment>
<sequence length="125" mass="14032">MIFKHWYEGGPLFMTLIYLLWLVVIVLIGTFFMKKGKSNPSELKRLNEGVFFTGSLAFLLGILGQVIGVFEALKALETIKQDVSPAMIAGGLKVSFLAPLYGFALFLISGIVWFVFRNILNKQRI</sequence>
<dbReference type="InterPro" id="IPR002898">
    <property type="entry name" value="MotA_ExbB_proton_chnl"/>
</dbReference>
<evidence type="ECO:0000259" key="8">
    <source>
        <dbReference type="Pfam" id="PF01618"/>
    </source>
</evidence>
<evidence type="ECO:0000256" key="2">
    <source>
        <dbReference type="ARBA" id="ARBA00022475"/>
    </source>
</evidence>
<evidence type="ECO:0000256" key="7">
    <source>
        <dbReference type="SAM" id="Phobius"/>
    </source>
</evidence>
<gene>
    <name evidence="9" type="ORF">DDZ16_00220</name>
</gene>
<keyword evidence="4 7" id="KW-1133">Transmembrane helix</keyword>
<dbReference type="Pfam" id="PF01618">
    <property type="entry name" value="MotA_ExbB"/>
    <property type="match status" value="1"/>
</dbReference>
<evidence type="ECO:0000256" key="3">
    <source>
        <dbReference type="ARBA" id="ARBA00022692"/>
    </source>
</evidence>
<keyword evidence="6" id="KW-0653">Protein transport</keyword>
<dbReference type="GO" id="GO:0005886">
    <property type="term" value="C:plasma membrane"/>
    <property type="evidence" value="ECO:0007669"/>
    <property type="project" value="UniProtKB-SubCell"/>
</dbReference>
<dbReference type="Proteomes" id="UP000244956">
    <property type="component" value="Unassembled WGS sequence"/>
</dbReference>
<keyword evidence="2" id="KW-1003">Cell membrane</keyword>
<feature type="transmembrane region" description="Helical" evidence="7">
    <location>
        <begin position="54"/>
        <end position="76"/>
    </location>
</feature>
<evidence type="ECO:0000256" key="6">
    <source>
        <dbReference type="RuleBase" id="RU004057"/>
    </source>
</evidence>
<dbReference type="RefSeq" id="WP_109262408.1">
    <property type="nucleotide sequence ID" value="NZ_QEWP01000001.1"/>
</dbReference>
<proteinExistence type="inferred from homology"/>
<keyword evidence="6" id="KW-0813">Transport</keyword>
<dbReference type="EMBL" id="QEWP01000001">
    <property type="protein sequence ID" value="PWE00953.1"/>
    <property type="molecule type" value="Genomic_DNA"/>
</dbReference>
<protein>
    <recommendedName>
        <fullName evidence="8">MotA/TolQ/ExbB proton channel domain-containing protein</fullName>
    </recommendedName>
</protein>
<dbReference type="AlphaFoldDB" id="A0A2U2BD40"/>
<organism evidence="9 10">
    <name type="scientific">Marinilabilia rubra</name>
    <dbReference type="NCBI Taxonomy" id="2162893"/>
    <lineage>
        <taxon>Bacteria</taxon>
        <taxon>Pseudomonadati</taxon>
        <taxon>Bacteroidota</taxon>
        <taxon>Bacteroidia</taxon>
        <taxon>Marinilabiliales</taxon>
        <taxon>Marinilabiliaceae</taxon>
        <taxon>Marinilabilia</taxon>
    </lineage>
</organism>
<evidence type="ECO:0000256" key="4">
    <source>
        <dbReference type="ARBA" id="ARBA00022989"/>
    </source>
</evidence>
<keyword evidence="5 7" id="KW-0472">Membrane</keyword>
<evidence type="ECO:0000313" key="9">
    <source>
        <dbReference type="EMBL" id="PWE00953.1"/>
    </source>
</evidence>
<keyword evidence="3 7" id="KW-0812">Transmembrane</keyword>
<evidence type="ECO:0000313" key="10">
    <source>
        <dbReference type="Proteomes" id="UP000244956"/>
    </source>
</evidence>
<dbReference type="OrthoDB" id="1001678at2"/>
<evidence type="ECO:0000256" key="1">
    <source>
        <dbReference type="ARBA" id="ARBA00004651"/>
    </source>
</evidence>
<accession>A0A2U2BD40</accession>